<feature type="compositionally biased region" description="Polar residues" evidence="1">
    <location>
        <begin position="30"/>
        <end position="52"/>
    </location>
</feature>
<dbReference type="InterPro" id="IPR052635">
    <property type="entry name" value="Sec_Metab_Biosynth_Reg"/>
</dbReference>
<keyword evidence="3" id="KW-1185">Reference proteome</keyword>
<feature type="compositionally biased region" description="Basic residues" evidence="1">
    <location>
        <begin position="80"/>
        <end position="92"/>
    </location>
</feature>
<feature type="compositionally biased region" description="Basic and acidic residues" evidence="1">
    <location>
        <begin position="57"/>
        <end position="77"/>
    </location>
</feature>
<feature type="compositionally biased region" description="Polar residues" evidence="1">
    <location>
        <begin position="1"/>
        <end position="23"/>
    </location>
</feature>
<dbReference type="Proteomes" id="UP000515153">
    <property type="component" value="Unplaced"/>
</dbReference>
<organism evidence="3 4">
    <name type="scientific">Pyricularia grisea</name>
    <name type="common">Crabgrass-specific blast fungus</name>
    <name type="synonym">Magnaporthe grisea</name>
    <dbReference type="NCBI Taxonomy" id="148305"/>
    <lineage>
        <taxon>Eukaryota</taxon>
        <taxon>Fungi</taxon>
        <taxon>Dikarya</taxon>
        <taxon>Ascomycota</taxon>
        <taxon>Pezizomycotina</taxon>
        <taxon>Sordariomycetes</taxon>
        <taxon>Sordariomycetidae</taxon>
        <taxon>Magnaporthales</taxon>
        <taxon>Pyriculariaceae</taxon>
        <taxon>Pyricularia</taxon>
    </lineage>
</organism>
<dbReference type="GeneID" id="41956081"/>
<proteinExistence type="predicted"/>
<evidence type="ECO:0000259" key="2">
    <source>
        <dbReference type="PROSITE" id="PS00036"/>
    </source>
</evidence>
<dbReference type="GO" id="GO:0003700">
    <property type="term" value="F:DNA-binding transcription factor activity"/>
    <property type="evidence" value="ECO:0007669"/>
    <property type="project" value="InterPro"/>
</dbReference>
<evidence type="ECO:0000313" key="4">
    <source>
        <dbReference type="RefSeq" id="XP_030987499.1"/>
    </source>
</evidence>
<dbReference type="KEGG" id="pgri:PgNI_01091"/>
<evidence type="ECO:0000256" key="1">
    <source>
        <dbReference type="SAM" id="MobiDB-lite"/>
    </source>
</evidence>
<feature type="domain" description="BZIP" evidence="2">
    <location>
        <begin position="72"/>
        <end position="87"/>
    </location>
</feature>
<reference evidence="4" key="3">
    <citation type="submission" date="2025-08" db="UniProtKB">
        <authorList>
            <consortium name="RefSeq"/>
        </authorList>
    </citation>
    <scope>IDENTIFICATION</scope>
    <source>
        <strain evidence="4">NI907</strain>
    </source>
</reference>
<evidence type="ECO:0000313" key="3">
    <source>
        <dbReference type="Proteomes" id="UP000515153"/>
    </source>
</evidence>
<dbReference type="Gene3D" id="1.20.5.170">
    <property type="match status" value="1"/>
</dbReference>
<dbReference type="AlphaFoldDB" id="A0A6P8BKH1"/>
<dbReference type="InterPro" id="IPR004827">
    <property type="entry name" value="bZIP"/>
</dbReference>
<dbReference type="CDD" id="cd14688">
    <property type="entry name" value="bZIP_YAP"/>
    <property type="match status" value="1"/>
</dbReference>
<accession>A0A6P8BKH1</accession>
<feature type="region of interest" description="Disordered" evidence="1">
    <location>
        <begin position="1"/>
        <end position="106"/>
    </location>
</feature>
<dbReference type="PANTHER" id="PTHR39607">
    <property type="entry name" value="XANTHOCILLIN BIOSYNTHESIS CLUSTER TRANSCRIPTION FACTOR XANC-RELATED"/>
    <property type="match status" value="1"/>
</dbReference>
<reference evidence="4" key="2">
    <citation type="submission" date="2019-10" db="EMBL/GenBank/DDBJ databases">
        <authorList>
            <consortium name="NCBI Genome Project"/>
        </authorList>
    </citation>
    <scope>NUCLEOTIDE SEQUENCE</scope>
    <source>
        <strain evidence="4">NI907</strain>
    </source>
</reference>
<reference evidence="4" key="1">
    <citation type="journal article" date="2019" name="Mol. Biol. Evol.">
        <title>Blast fungal genomes show frequent chromosomal changes, gene gains and losses, and effector gene turnover.</title>
        <authorList>
            <person name="Gomez Luciano L.B."/>
            <person name="Jason Tsai I."/>
            <person name="Chuma I."/>
            <person name="Tosa Y."/>
            <person name="Chen Y.H."/>
            <person name="Li J.Y."/>
            <person name="Li M.Y."/>
            <person name="Jade Lu M.Y."/>
            <person name="Nakayashiki H."/>
            <person name="Li W.H."/>
        </authorList>
    </citation>
    <scope>NUCLEOTIDE SEQUENCE</scope>
    <source>
        <strain evidence="4">NI907</strain>
    </source>
</reference>
<dbReference type="PROSITE" id="PS00036">
    <property type="entry name" value="BZIP_BASIC"/>
    <property type="match status" value="1"/>
</dbReference>
<dbReference type="RefSeq" id="XP_030987499.1">
    <property type="nucleotide sequence ID" value="XM_031121167.1"/>
</dbReference>
<gene>
    <name evidence="4" type="ORF">PgNI_01091</name>
</gene>
<sequence>MSSHQPSTAKTPSGGQDPLNSQEAFGLESSDPNMHTYSNILPSWSQGARKNGSSSKSKQDSDDSPRTDPKERRREQNRLAQRRFREKLKKQNINRDSRNVEDAGSSYQVPEADNMGLMGSDVAPLSLPWDGLNISSIFVRGYDDTRGGGRVGASADAHQWSGSTMETYTFGSDPQYLSPKGPGISSYAYTESGSWKGTEDNAGGDESLYESTLCYHDHQGSSGC</sequence>
<name>A0A6P8BKH1_PYRGI</name>
<dbReference type="PANTHER" id="PTHR39607:SF2">
    <property type="entry name" value="BZIP DOMAIN-CONTAINING PROTEIN"/>
    <property type="match status" value="1"/>
</dbReference>
<protein>
    <recommendedName>
        <fullName evidence="2">BZIP domain-containing protein</fullName>
    </recommendedName>
</protein>